<accession>A0AA95MP10</accession>
<evidence type="ECO:0000313" key="5">
    <source>
        <dbReference type="Proteomes" id="UP001178288"/>
    </source>
</evidence>
<feature type="domain" description="DUF5643" evidence="3">
    <location>
        <begin position="225"/>
        <end position="336"/>
    </location>
</feature>
<feature type="transmembrane region" description="Helical" evidence="1">
    <location>
        <begin position="50"/>
        <end position="68"/>
    </location>
</feature>
<dbReference type="Proteomes" id="UP001178288">
    <property type="component" value="Chromosome"/>
</dbReference>
<name>A0AA95MP10_9BACI</name>
<proteinExistence type="predicted"/>
<dbReference type="Pfam" id="PF18705">
    <property type="entry name" value="DUF5643"/>
    <property type="match status" value="1"/>
</dbReference>
<dbReference type="EMBL" id="CP126114">
    <property type="protein sequence ID" value="WHY87271.1"/>
    <property type="molecule type" value="Genomic_DNA"/>
</dbReference>
<reference evidence="4" key="1">
    <citation type="submission" date="2023-05" db="EMBL/GenBank/DDBJ databases">
        <title>Comparative genomics of Bacillaceae isolates and their secondary metabolite potential.</title>
        <authorList>
            <person name="Song L."/>
            <person name="Nielsen L.J."/>
            <person name="Mohite O."/>
            <person name="Xu X."/>
            <person name="Weber T."/>
            <person name="Kovacs A.T."/>
        </authorList>
    </citation>
    <scope>NUCLEOTIDE SEQUENCE</scope>
    <source>
        <strain evidence="4">XLM17</strain>
    </source>
</reference>
<keyword evidence="1" id="KW-0472">Membrane</keyword>
<evidence type="ECO:0000259" key="3">
    <source>
        <dbReference type="Pfam" id="PF18705"/>
    </source>
</evidence>
<dbReference type="RefSeq" id="WP_172800848.1">
    <property type="nucleotide sequence ID" value="NZ_CP126114.1"/>
</dbReference>
<evidence type="ECO:0000256" key="1">
    <source>
        <dbReference type="SAM" id="Phobius"/>
    </source>
</evidence>
<dbReference type="InterPro" id="IPR040680">
    <property type="entry name" value="DUF5643"/>
</dbReference>
<keyword evidence="1" id="KW-1133">Transmembrane helix</keyword>
<dbReference type="Pfam" id="PF13786">
    <property type="entry name" value="DUF4179"/>
    <property type="match status" value="1"/>
</dbReference>
<sequence>MISVYEKEEEQLKNMYDNVQVPLDSLDEAIFAGFQKAKSEAKRKSRRKRWVFTLAAAAIILLGFFTSIRLSPAFANYITVIPGMEKLVDLIRDDKGKLLAVENDYYEKIGVSQEKNGIKLTLDGAIADENGLVLFYTLETKAKLEALQNKSVRLESLDGKKLDIGSISMGSSLYKGETTNSDMFEFYFQSPLAAKELELKVSVEGTNLKEEFTLKFNLTKEIQKKKSYTLNKTVTIEGQKIKFLNADVYPLRAAVHVKMDPKNTKRILSFEDLRLVDENGETWNKISNGTVSSNISPDEFILYLQSNYFQEPKKLYLVLNKLQAIDKDEVNVVVDPKKLQILKQPKGGHLSDLRVADNYLIFNFHTEKEFHYFLFSEIKDGNGERIESGSSYKSEGNEQRDAEIGVYIPDLEKQAGPISLELTAYPSWIKGNEKIKIK</sequence>
<protein>
    <submittedName>
        <fullName evidence="4">DUF4179 domain-containing protein</fullName>
    </submittedName>
</protein>
<evidence type="ECO:0000313" key="4">
    <source>
        <dbReference type="EMBL" id="WHY87271.1"/>
    </source>
</evidence>
<gene>
    <name evidence="4" type="ORF">QNH39_05280</name>
</gene>
<feature type="domain" description="DUF4179" evidence="2">
    <location>
        <begin position="44"/>
        <end position="139"/>
    </location>
</feature>
<dbReference type="AlphaFoldDB" id="A0AA95MP10"/>
<keyword evidence="1" id="KW-0812">Transmembrane</keyword>
<evidence type="ECO:0000259" key="2">
    <source>
        <dbReference type="Pfam" id="PF13786"/>
    </source>
</evidence>
<organism evidence="4 5">
    <name type="scientific">Neobacillus novalis</name>
    <dbReference type="NCBI Taxonomy" id="220687"/>
    <lineage>
        <taxon>Bacteria</taxon>
        <taxon>Bacillati</taxon>
        <taxon>Bacillota</taxon>
        <taxon>Bacilli</taxon>
        <taxon>Bacillales</taxon>
        <taxon>Bacillaceae</taxon>
        <taxon>Neobacillus</taxon>
    </lineage>
</organism>
<dbReference type="Gene3D" id="2.60.40.1630">
    <property type="entry name" value="bacillus anthracis domain"/>
    <property type="match status" value="1"/>
</dbReference>
<dbReference type="InterPro" id="IPR025436">
    <property type="entry name" value="DUF4179"/>
</dbReference>
<dbReference type="KEGG" id="nnv:QNH39_05280"/>
<keyword evidence="5" id="KW-1185">Reference proteome</keyword>